<dbReference type="Pfam" id="PF00582">
    <property type="entry name" value="Usp"/>
    <property type="match status" value="1"/>
</dbReference>
<name>A0ABU8BUS1_9RHOB</name>
<evidence type="ECO:0000259" key="2">
    <source>
        <dbReference type="Pfam" id="PF00582"/>
    </source>
</evidence>
<dbReference type="InterPro" id="IPR006015">
    <property type="entry name" value="Universal_stress_UspA"/>
</dbReference>
<evidence type="ECO:0000256" key="1">
    <source>
        <dbReference type="ARBA" id="ARBA00008791"/>
    </source>
</evidence>
<gene>
    <name evidence="3" type="ORF">V6590_09725</name>
</gene>
<evidence type="ECO:0000313" key="4">
    <source>
        <dbReference type="Proteomes" id="UP001431963"/>
    </source>
</evidence>
<comment type="caution">
    <text evidence="3">The sequence shown here is derived from an EMBL/GenBank/DDBJ whole genome shotgun (WGS) entry which is preliminary data.</text>
</comment>
<dbReference type="PANTHER" id="PTHR46268">
    <property type="entry name" value="STRESS RESPONSE PROTEIN NHAX"/>
    <property type="match status" value="1"/>
</dbReference>
<dbReference type="CDD" id="cd00293">
    <property type="entry name" value="USP-like"/>
    <property type="match status" value="1"/>
</dbReference>
<dbReference type="EMBL" id="JBALHR010000004">
    <property type="protein sequence ID" value="MEH7828432.1"/>
    <property type="molecule type" value="Genomic_DNA"/>
</dbReference>
<dbReference type="Proteomes" id="UP001431963">
    <property type="component" value="Unassembled WGS sequence"/>
</dbReference>
<dbReference type="RefSeq" id="WP_335422361.1">
    <property type="nucleotide sequence ID" value="NZ_JBALHR010000004.1"/>
</dbReference>
<dbReference type="PANTHER" id="PTHR46268:SF6">
    <property type="entry name" value="UNIVERSAL STRESS PROTEIN UP12"/>
    <property type="match status" value="1"/>
</dbReference>
<dbReference type="InterPro" id="IPR014729">
    <property type="entry name" value="Rossmann-like_a/b/a_fold"/>
</dbReference>
<sequence length="144" mass="15143">MSDTIIVAYDGSAAGRRAVDFAAALVRGAEGSLVLLHVLEWSPYSFLTPDEVEERHARRKVELARAESAIVAPVKAELEAAGLKVDALIRYGNVTDTICEVAQETGARQIVIGRTGQAGVMSRLFGSVAGALAQVAPVPCTIVP</sequence>
<dbReference type="InterPro" id="IPR006016">
    <property type="entry name" value="UspA"/>
</dbReference>
<accession>A0ABU8BUS1</accession>
<reference evidence="3" key="1">
    <citation type="submission" date="2024-02" db="EMBL/GenBank/DDBJ databases">
        <title>Genome sequences of strain Gemmobacter sp. JM10B15.</title>
        <authorList>
            <person name="Zhang M."/>
        </authorList>
    </citation>
    <scope>NUCLEOTIDE SEQUENCE</scope>
    <source>
        <strain evidence="3">JM10B15</strain>
    </source>
</reference>
<feature type="domain" description="UspA" evidence="2">
    <location>
        <begin position="1"/>
        <end position="144"/>
    </location>
</feature>
<dbReference type="PRINTS" id="PR01438">
    <property type="entry name" value="UNVRSLSTRESS"/>
</dbReference>
<keyword evidence="4" id="KW-1185">Reference proteome</keyword>
<organism evidence="3 4">
    <name type="scientific">Gemmobacter denitrificans</name>
    <dbReference type="NCBI Taxonomy" id="3123040"/>
    <lineage>
        <taxon>Bacteria</taxon>
        <taxon>Pseudomonadati</taxon>
        <taxon>Pseudomonadota</taxon>
        <taxon>Alphaproteobacteria</taxon>
        <taxon>Rhodobacterales</taxon>
        <taxon>Paracoccaceae</taxon>
        <taxon>Gemmobacter</taxon>
    </lineage>
</organism>
<comment type="similarity">
    <text evidence="1">Belongs to the universal stress protein A family.</text>
</comment>
<evidence type="ECO:0000313" key="3">
    <source>
        <dbReference type="EMBL" id="MEH7828432.1"/>
    </source>
</evidence>
<proteinExistence type="inferred from homology"/>
<protein>
    <submittedName>
        <fullName evidence="3">Universal stress protein</fullName>
    </submittedName>
</protein>
<dbReference type="SUPFAM" id="SSF52402">
    <property type="entry name" value="Adenine nucleotide alpha hydrolases-like"/>
    <property type="match status" value="1"/>
</dbReference>
<dbReference type="Gene3D" id="3.40.50.620">
    <property type="entry name" value="HUPs"/>
    <property type="match status" value="1"/>
</dbReference>